<keyword evidence="5 6" id="KW-0408">Iron</keyword>
<evidence type="ECO:0000256" key="3">
    <source>
        <dbReference type="ARBA" id="ARBA00022723"/>
    </source>
</evidence>
<proteinExistence type="inferred from homology"/>
<dbReference type="EMBL" id="AMGV01000046">
    <property type="protein sequence ID" value="KEF50910.1"/>
    <property type="molecule type" value="Genomic_DNA"/>
</dbReference>
<dbReference type="InterPro" id="IPR050121">
    <property type="entry name" value="Cytochrome_P450_monoxygenase"/>
</dbReference>
<dbReference type="Gene3D" id="1.10.630.10">
    <property type="entry name" value="Cytochrome P450"/>
    <property type="match status" value="1"/>
</dbReference>
<dbReference type="InterPro" id="IPR001128">
    <property type="entry name" value="Cyt_P450"/>
</dbReference>
<evidence type="ECO:0000256" key="1">
    <source>
        <dbReference type="ARBA" id="ARBA00001971"/>
    </source>
</evidence>
<keyword evidence="3 6" id="KW-0479">Metal-binding</keyword>
<keyword evidence="8" id="KW-1185">Reference proteome</keyword>
<dbReference type="RefSeq" id="XP_013253500.1">
    <property type="nucleotide sequence ID" value="XM_013398046.1"/>
</dbReference>
<dbReference type="GeneID" id="25287928"/>
<dbReference type="GO" id="GO:0004497">
    <property type="term" value="F:monooxygenase activity"/>
    <property type="evidence" value="ECO:0007669"/>
    <property type="project" value="UniProtKB-KW"/>
</dbReference>
<reference evidence="7 8" key="1">
    <citation type="submission" date="2013-03" db="EMBL/GenBank/DDBJ databases">
        <title>The Genome Sequence of Exophiala aquamarina CBS 119918.</title>
        <authorList>
            <consortium name="The Broad Institute Genomics Platform"/>
            <person name="Cuomo C."/>
            <person name="de Hoog S."/>
            <person name="Gorbushina A."/>
            <person name="Walker B."/>
            <person name="Young S.K."/>
            <person name="Zeng Q."/>
            <person name="Gargeya S."/>
            <person name="Fitzgerald M."/>
            <person name="Haas B."/>
            <person name="Abouelleil A."/>
            <person name="Allen A.W."/>
            <person name="Alvarado L."/>
            <person name="Arachchi H.M."/>
            <person name="Berlin A.M."/>
            <person name="Chapman S.B."/>
            <person name="Gainer-Dewar J."/>
            <person name="Goldberg J."/>
            <person name="Griggs A."/>
            <person name="Gujja S."/>
            <person name="Hansen M."/>
            <person name="Howarth C."/>
            <person name="Imamovic A."/>
            <person name="Ireland A."/>
            <person name="Larimer J."/>
            <person name="McCowan C."/>
            <person name="Murphy C."/>
            <person name="Pearson M."/>
            <person name="Poon T.W."/>
            <person name="Priest M."/>
            <person name="Roberts A."/>
            <person name="Saif S."/>
            <person name="Shea T."/>
            <person name="Sisk P."/>
            <person name="Sykes S."/>
            <person name="Wortman J."/>
            <person name="Nusbaum C."/>
            <person name="Birren B."/>
        </authorList>
    </citation>
    <scope>NUCLEOTIDE SEQUENCE [LARGE SCALE GENOMIC DNA]</scope>
    <source>
        <strain evidence="7 8">CBS 119918</strain>
    </source>
</reference>
<evidence type="ECO:0000313" key="8">
    <source>
        <dbReference type="Proteomes" id="UP000027920"/>
    </source>
</evidence>
<organism evidence="7 8">
    <name type="scientific">Exophiala aquamarina CBS 119918</name>
    <dbReference type="NCBI Taxonomy" id="1182545"/>
    <lineage>
        <taxon>Eukaryota</taxon>
        <taxon>Fungi</taxon>
        <taxon>Dikarya</taxon>
        <taxon>Ascomycota</taxon>
        <taxon>Pezizomycotina</taxon>
        <taxon>Eurotiomycetes</taxon>
        <taxon>Chaetothyriomycetidae</taxon>
        <taxon>Chaetothyriales</taxon>
        <taxon>Herpotrichiellaceae</taxon>
        <taxon>Exophiala</taxon>
    </lineage>
</organism>
<dbReference type="InterPro" id="IPR036396">
    <property type="entry name" value="Cyt_P450_sf"/>
</dbReference>
<dbReference type="GO" id="GO:0005506">
    <property type="term" value="F:iron ion binding"/>
    <property type="evidence" value="ECO:0007669"/>
    <property type="project" value="InterPro"/>
</dbReference>
<dbReference type="STRING" id="1182545.A0A072P5L9"/>
<accession>A0A072P5L9</accession>
<dbReference type="Proteomes" id="UP000027920">
    <property type="component" value="Unassembled WGS sequence"/>
</dbReference>
<evidence type="ECO:0000256" key="2">
    <source>
        <dbReference type="ARBA" id="ARBA00010617"/>
    </source>
</evidence>
<gene>
    <name evidence="7" type="ORF">A1O9_13037</name>
</gene>
<comment type="cofactor">
    <cofactor evidence="1">
        <name>heme</name>
        <dbReference type="ChEBI" id="CHEBI:30413"/>
    </cofactor>
</comment>
<dbReference type="SUPFAM" id="SSF48264">
    <property type="entry name" value="Cytochrome P450"/>
    <property type="match status" value="1"/>
</dbReference>
<dbReference type="GO" id="GO:0020037">
    <property type="term" value="F:heme binding"/>
    <property type="evidence" value="ECO:0007669"/>
    <property type="project" value="InterPro"/>
</dbReference>
<name>A0A072P5L9_9EURO</name>
<keyword evidence="6" id="KW-0503">Monooxygenase</keyword>
<evidence type="ECO:0000256" key="6">
    <source>
        <dbReference type="RuleBase" id="RU000461"/>
    </source>
</evidence>
<dbReference type="PANTHER" id="PTHR24305">
    <property type="entry name" value="CYTOCHROME P450"/>
    <property type="match status" value="1"/>
</dbReference>
<dbReference type="OrthoDB" id="1372046at2759"/>
<dbReference type="InterPro" id="IPR017972">
    <property type="entry name" value="Cyt_P450_CS"/>
</dbReference>
<dbReference type="HOGENOM" id="CLU_001570_14_0_1"/>
<evidence type="ECO:0008006" key="9">
    <source>
        <dbReference type="Google" id="ProtNLM"/>
    </source>
</evidence>
<keyword evidence="4 6" id="KW-0560">Oxidoreductase</keyword>
<dbReference type="GO" id="GO:0016705">
    <property type="term" value="F:oxidoreductase activity, acting on paired donors, with incorporation or reduction of molecular oxygen"/>
    <property type="evidence" value="ECO:0007669"/>
    <property type="project" value="InterPro"/>
</dbReference>
<comment type="caution">
    <text evidence="7">The sequence shown here is derived from an EMBL/GenBank/DDBJ whole genome shotgun (WGS) entry which is preliminary data.</text>
</comment>
<dbReference type="PROSITE" id="PS00086">
    <property type="entry name" value="CYTOCHROME_P450"/>
    <property type="match status" value="1"/>
</dbReference>
<evidence type="ECO:0000313" key="7">
    <source>
        <dbReference type="EMBL" id="KEF50910.1"/>
    </source>
</evidence>
<dbReference type="PANTHER" id="PTHR24305:SF166">
    <property type="entry name" value="CYTOCHROME P450 12A4, MITOCHONDRIAL-RELATED"/>
    <property type="match status" value="1"/>
</dbReference>
<evidence type="ECO:0000256" key="5">
    <source>
        <dbReference type="ARBA" id="ARBA00023004"/>
    </source>
</evidence>
<dbReference type="Pfam" id="PF00067">
    <property type="entry name" value="p450"/>
    <property type="match status" value="1"/>
</dbReference>
<comment type="similarity">
    <text evidence="2 6">Belongs to the cytochrome P450 family.</text>
</comment>
<protein>
    <recommendedName>
        <fullName evidence="9">Cytochrome P450 oxidoreductase</fullName>
    </recommendedName>
</protein>
<sequence length="507" mass="57198">MTLISSIHGLLSGTSWPPYATILTAATILWISYQVIYELFLSPLSPFPGPFWAQFTDLWHVAVITFGQEHTTIYALHEKHGPVVRLGPNKLSVTDEIAYRKIYNTAAPFIKSNYYDPFKLPGVRDVFTERNENMHGKLRRPIATTFSSEGIKDLDGNIDEILKKFISQMELFQGQNLDLGQWFERLLFDCISEMAFEQNSGMLDKVSETNLFEWIYGMLREAHTLGAAPTLFAITSFIMRFIGPKDPTAKFKGNDIDKLIDRFMEHQEKIKSIGQSQRNLASRLLQVQAASKSEALTDKEFRLLLQVILIAGTTDAVTWLNSVFYHLIHNPDKKAKLLQELREKRVQGQLGDVCTSQQAATCPYLNAVLQESLRLYPSNAGLLPRETPETGIELAGHQIPAGVTIGAPAYVIQRLPNIFGADTNSFLPERWLENPNAEMNRFIMGFGTGSRTCLGRTVRYIRTTFMRESVNALTSSEGLYLDAFHVNGLMLKDFKALIWFLRGASPS</sequence>
<keyword evidence="6" id="KW-0349">Heme</keyword>
<dbReference type="AlphaFoldDB" id="A0A072P5L9"/>
<evidence type="ECO:0000256" key="4">
    <source>
        <dbReference type="ARBA" id="ARBA00023002"/>
    </source>
</evidence>
<dbReference type="VEuPathDB" id="FungiDB:A1O9_13037"/>